<dbReference type="OMA" id="TAHCTIC"/>
<gene>
    <name evidence="7" type="ORF">CHGG_05865</name>
</gene>
<dbReference type="CDD" id="cd20335">
    <property type="entry name" value="BRcat_RBR"/>
    <property type="match status" value="1"/>
</dbReference>
<keyword evidence="4" id="KW-0862">Zinc</keyword>
<keyword evidence="1" id="KW-0479">Metal-binding</keyword>
<dbReference type="PANTHER" id="PTHR11685">
    <property type="entry name" value="RBR FAMILY RING FINGER AND IBR DOMAIN-CONTAINING"/>
    <property type="match status" value="1"/>
</dbReference>
<dbReference type="Pfam" id="PF01485">
    <property type="entry name" value="IBR"/>
    <property type="match status" value="1"/>
</dbReference>
<keyword evidence="8" id="KW-1185">Reference proteome</keyword>
<dbReference type="VEuPathDB" id="FungiDB:CHGG_05865"/>
<dbReference type="EMBL" id="CH408031">
    <property type="protein sequence ID" value="EAQ89246.1"/>
    <property type="molecule type" value="Genomic_DNA"/>
</dbReference>
<dbReference type="GO" id="GO:0004842">
    <property type="term" value="F:ubiquitin-protein transferase activity"/>
    <property type="evidence" value="ECO:0007669"/>
    <property type="project" value="InterPro"/>
</dbReference>
<dbReference type="GeneID" id="4391085"/>
<sequence>MEPTAHCTICTTPLSPTRTHPTFPCSHTHCLPCLRRNFTLSTGTTPGTFRPVQCCPGARLPLRELRAHLHLQSAETAAYRARLAEHDAAEKLYCAVAGCGRFIPVALRDGRSGRCRGCHGRTCVRCGGRAHVGMGVCDGVARGGGSGGERAKEELEAEMGFRRVVREMGWKRCPASAFAGVISVIVADERRMDTTAMIAPCNQGQWA</sequence>
<reference evidence="8" key="1">
    <citation type="journal article" date="2015" name="Genome Announc.">
        <title>Draft genome sequence of the cellulolytic fungus Chaetomium globosum.</title>
        <authorList>
            <person name="Cuomo C.A."/>
            <person name="Untereiner W.A."/>
            <person name="Ma L.-J."/>
            <person name="Grabherr M."/>
            <person name="Birren B.W."/>
        </authorList>
    </citation>
    <scope>NUCLEOTIDE SEQUENCE [LARGE SCALE GENOMIC DNA]</scope>
    <source>
        <strain evidence="8">ATCC 6205 / CBS 148.51 / DSM 1962 / NBRC 6347 / NRRL 1970</strain>
    </source>
</reference>
<evidence type="ECO:0000313" key="8">
    <source>
        <dbReference type="Proteomes" id="UP000001056"/>
    </source>
</evidence>
<evidence type="ECO:0000256" key="4">
    <source>
        <dbReference type="ARBA" id="ARBA00022833"/>
    </source>
</evidence>
<dbReference type="HOGENOM" id="CLU_115014_0_0_1"/>
<dbReference type="Proteomes" id="UP000001056">
    <property type="component" value="Unassembled WGS sequence"/>
</dbReference>
<dbReference type="GO" id="GO:0016567">
    <property type="term" value="P:protein ubiquitination"/>
    <property type="evidence" value="ECO:0007669"/>
    <property type="project" value="InterPro"/>
</dbReference>
<feature type="domain" description="RING-type" evidence="6">
    <location>
        <begin position="7"/>
        <end position="59"/>
    </location>
</feature>
<dbReference type="InterPro" id="IPR031127">
    <property type="entry name" value="E3_UB_ligase_RBR"/>
</dbReference>
<dbReference type="AlphaFoldDB" id="Q2H650"/>
<proteinExistence type="predicted"/>
<organism evidence="7 8">
    <name type="scientific">Chaetomium globosum (strain ATCC 6205 / CBS 148.51 / DSM 1962 / NBRC 6347 / NRRL 1970)</name>
    <name type="common">Soil fungus</name>
    <dbReference type="NCBI Taxonomy" id="306901"/>
    <lineage>
        <taxon>Eukaryota</taxon>
        <taxon>Fungi</taxon>
        <taxon>Dikarya</taxon>
        <taxon>Ascomycota</taxon>
        <taxon>Pezizomycotina</taxon>
        <taxon>Sordariomycetes</taxon>
        <taxon>Sordariomycetidae</taxon>
        <taxon>Sordariales</taxon>
        <taxon>Chaetomiaceae</taxon>
        <taxon>Chaetomium</taxon>
    </lineage>
</organism>
<evidence type="ECO:0000259" key="6">
    <source>
        <dbReference type="PROSITE" id="PS50089"/>
    </source>
</evidence>
<keyword evidence="2 5" id="KW-0863">Zinc-finger</keyword>
<dbReference type="eggNOG" id="ENOG502RJ4W">
    <property type="taxonomic scope" value="Eukaryota"/>
</dbReference>
<dbReference type="PROSITE" id="PS50089">
    <property type="entry name" value="ZF_RING_2"/>
    <property type="match status" value="1"/>
</dbReference>
<evidence type="ECO:0000256" key="3">
    <source>
        <dbReference type="ARBA" id="ARBA00022786"/>
    </source>
</evidence>
<dbReference type="RefSeq" id="XP_001221960.1">
    <property type="nucleotide sequence ID" value="XM_001221959.1"/>
</dbReference>
<accession>Q2H650</accession>
<dbReference type="InParanoid" id="Q2H650"/>
<dbReference type="GO" id="GO:0008270">
    <property type="term" value="F:zinc ion binding"/>
    <property type="evidence" value="ECO:0007669"/>
    <property type="project" value="UniProtKB-KW"/>
</dbReference>
<dbReference type="STRING" id="306901.Q2H650"/>
<dbReference type="SUPFAM" id="SSF57850">
    <property type="entry name" value="RING/U-box"/>
    <property type="match status" value="1"/>
</dbReference>
<evidence type="ECO:0000256" key="5">
    <source>
        <dbReference type="PROSITE-ProRule" id="PRU00175"/>
    </source>
</evidence>
<keyword evidence="3" id="KW-0833">Ubl conjugation pathway</keyword>
<evidence type="ECO:0000313" key="7">
    <source>
        <dbReference type="EMBL" id="EAQ89246.1"/>
    </source>
</evidence>
<evidence type="ECO:0000256" key="1">
    <source>
        <dbReference type="ARBA" id="ARBA00022723"/>
    </source>
</evidence>
<dbReference type="InterPro" id="IPR002867">
    <property type="entry name" value="IBR_dom"/>
</dbReference>
<dbReference type="InterPro" id="IPR001841">
    <property type="entry name" value="Znf_RING"/>
</dbReference>
<protein>
    <recommendedName>
        <fullName evidence="6">RING-type domain-containing protein</fullName>
    </recommendedName>
</protein>
<name>Q2H650_CHAGB</name>
<evidence type="ECO:0000256" key="2">
    <source>
        <dbReference type="ARBA" id="ARBA00022771"/>
    </source>
</evidence>
<dbReference type="OrthoDB" id="9977870at2759"/>